<dbReference type="Proteomes" id="UP000626656">
    <property type="component" value="Unassembled WGS sequence"/>
</dbReference>
<evidence type="ECO:0000313" key="1">
    <source>
        <dbReference type="EMBL" id="CAB5498964.1"/>
    </source>
</evidence>
<accession>A0ABN7G9Z5</accession>
<dbReference type="GeneID" id="78146830"/>
<protein>
    <recommendedName>
        <fullName evidence="3">Tyr recombinase domain-containing protein</fullName>
    </recommendedName>
</protein>
<comment type="caution">
    <text evidence="1">The sequence shown here is derived from an EMBL/GenBank/DDBJ whole genome shotgun (WGS) entry which is preliminary data.</text>
</comment>
<sequence>MAQIMAVTGHKSASSVAVYQRVSSKEKQVMGDIITSSVRGEQPSQLSSIMPPHSTSRLQLMPPTQNSSSSTSLVQMRANTHVSSSVTDVVDILDVNYDDLFCDYNTLTTVNSVTNTRTIQQTPMFHGCTITNLNITINK</sequence>
<name>A0ABN7G9Z5_9GAMM</name>
<dbReference type="EMBL" id="CAHJWF010000112">
    <property type="protein sequence ID" value="CAB5498964.1"/>
    <property type="molecule type" value="Genomic_DNA"/>
</dbReference>
<gene>
    <name evidence="1" type="ORF">AZO1586I_417</name>
</gene>
<reference evidence="1 2" key="1">
    <citation type="submission" date="2020-05" db="EMBL/GenBank/DDBJ databases">
        <authorList>
            <person name="Petersen J."/>
            <person name="Sayavedra L."/>
        </authorList>
    </citation>
    <scope>NUCLEOTIDE SEQUENCE [LARGE SCALE GENOMIC DNA]</scope>
    <source>
        <strain evidence="1">B azoricus SOX ET2 1586I</strain>
    </source>
</reference>
<evidence type="ECO:0008006" key="3">
    <source>
        <dbReference type="Google" id="ProtNLM"/>
    </source>
</evidence>
<evidence type="ECO:0000313" key="2">
    <source>
        <dbReference type="Proteomes" id="UP000626656"/>
    </source>
</evidence>
<keyword evidence="2" id="KW-1185">Reference proteome</keyword>
<proteinExistence type="predicted"/>
<dbReference type="RefSeq" id="WP_202764075.1">
    <property type="nucleotide sequence ID" value="NZ_CAHJWF010000112.1"/>
</dbReference>
<organism evidence="1 2">
    <name type="scientific">Bathymodiolus thermophilus thioautotrophic gill symbiont</name>
    <dbReference type="NCBI Taxonomy" id="2360"/>
    <lineage>
        <taxon>Bacteria</taxon>
        <taxon>Pseudomonadati</taxon>
        <taxon>Pseudomonadota</taxon>
        <taxon>Gammaproteobacteria</taxon>
        <taxon>sulfur-oxidizing symbionts</taxon>
    </lineage>
</organism>